<reference evidence="1" key="1">
    <citation type="submission" date="2022-06" db="EMBL/GenBank/DDBJ databases">
        <title>Complete genome sequences of two strains of the flax pathogen Septoria linicola.</title>
        <authorList>
            <person name="Lapalu N."/>
            <person name="Simon A."/>
            <person name="Demenou B."/>
            <person name="Paumier D."/>
            <person name="Guillot M.-P."/>
            <person name="Gout L."/>
            <person name="Valade R."/>
        </authorList>
    </citation>
    <scope>NUCLEOTIDE SEQUENCE</scope>
    <source>
        <strain evidence="1">SE15195</strain>
    </source>
</reference>
<dbReference type="AlphaFoldDB" id="A0A9Q9AJ17"/>
<organism evidence="1 2">
    <name type="scientific">Septoria linicola</name>
    <dbReference type="NCBI Taxonomy" id="215465"/>
    <lineage>
        <taxon>Eukaryota</taxon>
        <taxon>Fungi</taxon>
        <taxon>Dikarya</taxon>
        <taxon>Ascomycota</taxon>
        <taxon>Pezizomycotina</taxon>
        <taxon>Dothideomycetes</taxon>
        <taxon>Dothideomycetidae</taxon>
        <taxon>Mycosphaerellales</taxon>
        <taxon>Mycosphaerellaceae</taxon>
        <taxon>Septoria</taxon>
    </lineage>
</organism>
<keyword evidence="2" id="KW-1185">Reference proteome</keyword>
<gene>
    <name evidence="1" type="ORF">Slin15195_G035880</name>
</gene>
<protein>
    <submittedName>
        <fullName evidence="1">Uncharacterized protein</fullName>
    </submittedName>
</protein>
<sequence>MLICQPPLLNIDYLVPDCANYPNITLSGMVPGALVSPQGPVTMISNNGFTIGDLYRDANWRLSSIRADMSRGGKNQTDGPFIRGGELQAQARQRQLVRYFPRIILSPNDPIMLDRERIVADLQAAKTERRARRAARGNGNFDSDSDYVPLTIRMAIVGGRIAFEEQ</sequence>
<proteinExistence type="predicted"/>
<name>A0A9Q9AJ17_9PEZI</name>
<accession>A0A9Q9AJ17</accession>
<dbReference type="EMBL" id="CP099419">
    <property type="protein sequence ID" value="USW50269.1"/>
    <property type="molecule type" value="Genomic_DNA"/>
</dbReference>
<evidence type="ECO:0000313" key="1">
    <source>
        <dbReference type="EMBL" id="USW50269.1"/>
    </source>
</evidence>
<evidence type="ECO:0000313" key="2">
    <source>
        <dbReference type="Proteomes" id="UP001056384"/>
    </source>
</evidence>
<dbReference type="Proteomes" id="UP001056384">
    <property type="component" value="Chromosome 2"/>
</dbReference>